<evidence type="ECO:0000313" key="1">
    <source>
        <dbReference type="EMBL" id="GFR19246.1"/>
    </source>
</evidence>
<keyword evidence="2" id="KW-1185">Reference proteome</keyword>
<dbReference type="Proteomes" id="UP000887116">
    <property type="component" value="Unassembled WGS sequence"/>
</dbReference>
<dbReference type="AlphaFoldDB" id="A0A8X6H8K0"/>
<accession>A0A8X6H8K0</accession>
<reference evidence="1" key="1">
    <citation type="submission" date="2020-07" db="EMBL/GenBank/DDBJ databases">
        <title>Multicomponent nature underlies the extraordinary mechanical properties of spider dragline silk.</title>
        <authorList>
            <person name="Kono N."/>
            <person name="Nakamura H."/>
            <person name="Mori M."/>
            <person name="Yoshida Y."/>
            <person name="Ohtoshi R."/>
            <person name="Malay A.D."/>
            <person name="Moran D.A.P."/>
            <person name="Tomita M."/>
            <person name="Numata K."/>
            <person name="Arakawa K."/>
        </authorList>
    </citation>
    <scope>NUCLEOTIDE SEQUENCE</scope>
</reference>
<evidence type="ECO:0000313" key="2">
    <source>
        <dbReference type="Proteomes" id="UP000887116"/>
    </source>
</evidence>
<name>A0A8X6H8K0_TRICU</name>
<sequence>MLSGVLSTTMEIYEFVVPDIVGDVEVATRVEPGFLQGSHIRVEVLDVGDQCFIFIASITSIPADDLEVISSTLCPIQSTVLSSWAIEKVFLG</sequence>
<protein>
    <submittedName>
        <fullName evidence="1">Uncharacterized protein</fullName>
    </submittedName>
</protein>
<comment type="caution">
    <text evidence="1">The sequence shown here is derived from an EMBL/GenBank/DDBJ whole genome shotgun (WGS) entry which is preliminary data.</text>
</comment>
<proteinExistence type="predicted"/>
<dbReference type="EMBL" id="BMAO01017903">
    <property type="protein sequence ID" value="GFR19246.1"/>
    <property type="molecule type" value="Genomic_DNA"/>
</dbReference>
<gene>
    <name evidence="1" type="ORF">TNCT_127641</name>
</gene>
<organism evidence="1 2">
    <name type="scientific">Trichonephila clavata</name>
    <name type="common">Joro spider</name>
    <name type="synonym">Nephila clavata</name>
    <dbReference type="NCBI Taxonomy" id="2740835"/>
    <lineage>
        <taxon>Eukaryota</taxon>
        <taxon>Metazoa</taxon>
        <taxon>Ecdysozoa</taxon>
        <taxon>Arthropoda</taxon>
        <taxon>Chelicerata</taxon>
        <taxon>Arachnida</taxon>
        <taxon>Araneae</taxon>
        <taxon>Araneomorphae</taxon>
        <taxon>Entelegynae</taxon>
        <taxon>Araneoidea</taxon>
        <taxon>Nephilidae</taxon>
        <taxon>Trichonephila</taxon>
    </lineage>
</organism>